<keyword evidence="6" id="KW-0106">Calcium</keyword>
<evidence type="ECO:0000256" key="8">
    <source>
        <dbReference type="ARBA" id="ARBA00024334"/>
    </source>
</evidence>
<keyword evidence="4" id="KW-0547">Nucleotide-binding</keyword>
<keyword evidence="10" id="KW-1133">Transmembrane helix</keyword>
<dbReference type="Pfam" id="PF00069">
    <property type="entry name" value="Pkinase"/>
    <property type="match status" value="1"/>
</dbReference>
<dbReference type="InterPro" id="IPR011992">
    <property type="entry name" value="EF-hand-dom_pair"/>
</dbReference>
<evidence type="ECO:0000313" key="13">
    <source>
        <dbReference type="EMBL" id="CAE8642721.1"/>
    </source>
</evidence>
<keyword evidence="7" id="KW-0067">ATP-binding</keyword>
<evidence type="ECO:0000313" key="14">
    <source>
        <dbReference type="Proteomes" id="UP000654075"/>
    </source>
</evidence>
<dbReference type="GO" id="GO:0005524">
    <property type="term" value="F:ATP binding"/>
    <property type="evidence" value="ECO:0007669"/>
    <property type="project" value="UniProtKB-KW"/>
</dbReference>
<dbReference type="AlphaFoldDB" id="A0A813HZ80"/>
<evidence type="ECO:0000256" key="5">
    <source>
        <dbReference type="ARBA" id="ARBA00022777"/>
    </source>
</evidence>
<dbReference type="PROSITE" id="PS00018">
    <property type="entry name" value="EF_HAND_1"/>
    <property type="match status" value="1"/>
</dbReference>
<keyword evidence="2" id="KW-0723">Serine/threonine-protein kinase</keyword>
<evidence type="ECO:0000256" key="6">
    <source>
        <dbReference type="ARBA" id="ARBA00022837"/>
    </source>
</evidence>
<feature type="region of interest" description="Disordered" evidence="9">
    <location>
        <begin position="184"/>
        <end position="218"/>
    </location>
</feature>
<reference evidence="13" key="1">
    <citation type="submission" date="2021-02" db="EMBL/GenBank/DDBJ databases">
        <authorList>
            <person name="Dougan E. K."/>
            <person name="Rhodes N."/>
            <person name="Thang M."/>
            <person name="Chan C."/>
        </authorList>
    </citation>
    <scope>NUCLEOTIDE SEQUENCE</scope>
</reference>
<dbReference type="InterPro" id="IPR050205">
    <property type="entry name" value="CDPK_Ser/Thr_kinases"/>
</dbReference>
<dbReference type="GO" id="GO:0005509">
    <property type="term" value="F:calcium ion binding"/>
    <property type="evidence" value="ECO:0007669"/>
    <property type="project" value="InterPro"/>
</dbReference>
<dbReference type="SUPFAM" id="SSF56112">
    <property type="entry name" value="Protein kinase-like (PK-like)"/>
    <property type="match status" value="1"/>
</dbReference>
<dbReference type="Gene3D" id="1.10.510.10">
    <property type="entry name" value="Transferase(Phosphotransferase) domain 1"/>
    <property type="match status" value="1"/>
</dbReference>
<accession>A0A813HZ80</accession>
<evidence type="ECO:0000256" key="3">
    <source>
        <dbReference type="ARBA" id="ARBA00022679"/>
    </source>
</evidence>
<dbReference type="Gene3D" id="1.10.238.10">
    <property type="entry name" value="EF-hand"/>
    <property type="match status" value="1"/>
</dbReference>
<name>A0A813HZ80_POLGL</name>
<gene>
    <name evidence="13" type="ORF">PGLA1383_LOCUS57132</name>
</gene>
<comment type="similarity">
    <text evidence="8">Belongs to the protein kinase superfamily. Ser/Thr protein kinase family. CDPK subfamily.</text>
</comment>
<dbReference type="OrthoDB" id="10252171at2759"/>
<evidence type="ECO:0000256" key="7">
    <source>
        <dbReference type="ARBA" id="ARBA00022840"/>
    </source>
</evidence>
<comment type="cofactor">
    <cofactor evidence="1">
        <name>Mg(2+)</name>
        <dbReference type="ChEBI" id="CHEBI:18420"/>
    </cofactor>
</comment>
<keyword evidence="3" id="KW-0808">Transferase</keyword>
<dbReference type="InterPro" id="IPR011009">
    <property type="entry name" value="Kinase-like_dom_sf"/>
</dbReference>
<evidence type="ECO:0000256" key="9">
    <source>
        <dbReference type="SAM" id="MobiDB-lite"/>
    </source>
</evidence>
<dbReference type="PROSITE" id="PS50011">
    <property type="entry name" value="PROTEIN_KINASE_DOM"/>
    <property type="match status" value="1"/>
</dbReference>
<feature type="transmembrane region" description="Helical" evidence="10">
    <location>
        <begin position="7"/>
        <end position="26"/>
    </location>
</feature>
<keyword evidence="10" id="KW-0472">Membrane</keyword>
<evidence type="ECO:0000259" key="12">
    <source>
        <dbReference type="PROSITE" id="PS50222"/>
    </source>
</evidence>
<evidence type="ECO:0000256" key="1">
    <source>
        <dbReference type="ARBA" id="ARBA00001946"/>
    </source>
</evidence>
<dbReference type="GO" id="GO:0004674">
    <property type="term" value="F:protein serine/threonine kinase activity"/>
    <property type="evidence" value="ECO:0007669"/>
    <property type="project" value="UniProtKB-KW"/>
</dbReference>
<evidence type="ECO:0000256" key="4">
    <source>
        <dbReference type="ARBA" id="ARBA00022741"/>
    </source>
</evidence>
<keyword evidence="5" id="KW-0418">Kinase</keyword>
<dbReference type="SUPFAM" id="SSF47473">
    <property type="entry name" value="EF-hand"/>
    <property type="match status" value="1"/>
</dbReference>
<evidence type="ECO:0008006" key="15">
    <source>
        <dbReference type="Google" id="ProtNLM"/>
    </source>
</evidence>
<dbReference type="CDD" id="cd00051">
    <property type="entry name" value="EFh"/>
    <property type="match status" value="1"/>
</dbReference>
<dbReference type="InterPro" id="IPR018247">
    <property type="entry name" value="EF_Hand_1_Ca_BS"/>
</dbReference>
<protein>
    <recommendedName>
        <fullName evidence="15">Calmodulin</fullName>
    </recommendedName>
</protein>
<dbReference type="Pfam" id="PF13499">
    <property type="entry name" value="EF-hand_7"/>
    <property type="match status" value="1"/>
</dbReference>
<dbReference type="InterPro" id="IPR000719">
    <property type="entry name" value="Prot_kinase_dom"/>
</dbReference>
<evidence type="ECO:0000256" key="10">
    <source>
        <dbReference type="SAM" id="Phobius"/>
    </source>
</evidence>
<evidence type="ECO:0000259" key="11">
    <source>
        <dbReference type="PROSITE" id="PS50011"/>
    </source>
</evidence>
<comment type="caution">
    <text evidence="13">The sequence shown here is derived from an EMBL/GenBank/DDBJ whole genome shotgun (WGS) entry which is preliminary data.</text>
</comment>
<dbReference type="PROSITE" id="PS50222">
    <property type="entry name" value="EF_HAND_2"/>
    <property type="match status" value="1"/>
</dbReference>
<dbReference type="PANTHER" id="PTHR24349">
    <property type="entry name" value="SERINE/THREONINE-PROTEIN KINASE"/>
    <property type="match status" value="1"/>
</dbReference>
<organism evidence="13 14">
    <name type="scientific">Polarella glacialis</name>
    <name type="common">Dinoflagellate</name>
    <dbReference type="NCBI Taxonomy" id="89957"/>
    <lineage>
        <taxon>Eukaryota</taxon>
        <taxon>Sar</taxon>
        <taxon>Alveolata</taxon>
        <taxon>Dinophyceae</taxon>
        <taxon>Suessiales</taxon>
        <taxon>Suessiaceae</taxon>
        <taxon>Polarella</taxon>
    </lineage>
</organism>
<dbReference type="EMBL" id="CAJNNV010033195">
    <property type="protein sequence ID" value="CAE8642721.1"/>
    <property type="molecule type" value="Genomic_DNA"/>
</dbReference>
<sequence>RGYTDKCDLWSIGVILWMILAGYPPFHGDERKMMASIKAGDPDWSHSKRWTGVSEEAIDLVRKLLQKAPDQRLDAQQALQHPWMIRASDQTPQAKLSRDALRSLQGFRQASRLRRAVLQLLAQELEPEQTAELRETFLAIDRTNEGTICLWDLKEAIRNSAACSPTGKRRRAFNFAEETESDFGTPMLASGSLGDSTPCSPSGYDSLSPTSCPTSPARTLRRANSKTLSELFSVLDANGDQRIYYSDFLAATMEAQTRLREEAVRATFRRLDADCSGTIGVSDVKAVFGETFNGADVEDFLQEMDPNEDGEFGYEVFARVMSNGDCVPTTPAPLPPKTSKPLLLGGLLLGGPKSRLGLEPALLGALLGGS</sequence>
<proteinExistence type="inferred from homology"/>
<dbReference type="InterPro" id="IPR002048">
    <property type="entry name" value="EF_hand_dom"/>
</dbReference>
<dbReference type="SMART" id="SM00054">
    <property type="entry name" value="EFh"/>
    <property type="match status" value="4"/>
</dbReference>
<feature type="domain" description="Protein kinase" evidence="11">
    <location>
        <begin position="1"/>
        <end position="84"/>
    </location>
</feature>
<feature type="compositionally biased region" description="Polar residues" evidence="9">
    <location>
        <begin position="193"/>
        <end position="217"/>
    </location>
</feature>
<feature type="non-terminal residue" evidence="13">
    <location>
        <position position="1"/>
    </location>
</feature>
<keyword evidence="10" id="KW-0812">Transmembrane</keyword>
<feature type="domain" description="EF-hand" evidence="12">
    <location>
        <begin position="259"/>
        <end position="294"/>
    </location>
</feature>
<keyword evidence="14" id="KW-1185">Reference proteome</keyword>
<dbReference type="Proteomes" id="UP000654075">
    <property type="component" value="Unassembled WGS sequence"/>
</dbReference>
<evidence type="ECO:0000256" key="2">
    <source>
        <dbReference type="ARBA" id="ARBA00022527"/>
    </source>
</evidence>